<evidence type="ECO:0000313" key="2">
    <source>
        <dbReference type="EMBL" id="TDP58099.1"/>
    </source>
</evidence>
<feature type="transmembrane region" description="Helical" evidence="1">
    <location>
        <begin position="219"/>
        <end position="244"/>
    </location>
</feature>
<feature type="transmembrane region" description="Helical" evidence="1">
    <location>
        <begin position="256"/>
        <end position="274"/>
    </location>
</feature>
<feature type="transmembrane region" description="Helical" evidence="1">
    <location>
        <begin position="125"/>
        <end position="147"/>
    </location>
</feature>
<dbReference type="AlphaFoldDB" id="A0A4R6QA44"/>
<feature type="transmembrane region" description="Helical" evidence="1">
    <location>
        <begin position="31"/>
        <end position="53"/>
    </location>
</feature>
<dbReference type="Pfam" id="PF06161">
    <property type="entry name" value="DUF975"/>
    <property type="match status" value="1"/>
</dbReference>
<evidence type="ECO:0000256" key="1">
    <source>
        <dbReference type="SAM" id="Phobius"/>
    </source>
</evidence>
<protein>
    <submittedName>
        <fullName evidence="2">Putative membrane protein</fullName>
    </submittedName>
</protein>
<dbReference type="OrthoDB" id="9784844at2"/>
<reference evidence="2 3" key="1">
    <citation type="submission" date="2019-03" db="EMBL/GenBank/DDBJ databases">
        <title>Genomic Encyclopedia of Type Strains, Phase IV (KMG-IV): sequencing the most valuable type-strain genomes for metagenomic binning, comparative biology and taxonomic classification.</title>
        <authorList>
            <person name="Goeker M."/>
        </authorList>
    </citation>
    <scope>NUCLEOTIDE SEQUENCE [LARGE SCALE GENOMIC DNA]</scope>
    <source>
        <strain evidence="2 3">DSM 28287</strain>
    </source>
</reference>
<keyword evidence="3" id="KW-1185">Reference proteome</keyword>
<organism evidence="2 3">
    <name type="scientific">Aminicella lysinilytica</name>
    <dbReference type="NCBI Taxonomy" id="433323"/>
    <lineage>
        <taxon>Bacteria</taxon>
        <taxon>Bacillati</taxon>
        <taxon>Bacillota</taxon>
        <taxon>Clostridia</taxon>
        <taxon>Peptostreptococcales</taxon>
        <taxon>Anaerovoracaceae</taxon>
        <taxon>Aminicella</taxon>
    </lineage>
</organism>
<comment type="caution">
    <text evidence="2">The sequence shown here is derived from an EMBL/GenBank/DDBJ whole genome shotgun (WGS) entry which is preliminary data.</text>
</comment>
<dbReference type="PANTHER" id="PTHR40076:SF1">
    <property type="entry name" value="MEMBRANE PROTEIN"/>
    <property type="match status" value="1"/>
</dbReference>
<evidence type="ECO:0000313" key="3">
    <source>
        <dbReference type="Proteomes" id="UP000295500"/>
    </source>
</evidence>
<dbReference type="Proteomes" id="UP000295500">
    <property type="component" value="Unassembled WGS sequence"/>
</dbReference>
<keyword evidence="1" id="KW-1133">Transmembrane helix</keyword>
<dbReference type="EMBL" id="SNXO01000008">
    <property type="protein sequence ID" value="TDP58099.1"/>
    <property type="molecule type" value="Genomic_DNA"/>
</dbReference>
<name>A0A4R6QA44_9FIRM</name>
<feature type="transmembrane region" description="Helical" evidence="1">
    <location>
        <begin position="159"/>
        <end position="181"/>
    </location>
</feature>
<dbReference type="RefSeq" id="WP_133528028.1">
    <property type="nucleotide sequence ID" value="NZ_CALCQM010000047.1"/>
</dbReference>
<dbReference type="PANTHER" id="PTHR40076">
    <property type="entry name" value="MEMBRANE PROTEIN-RELATED"/>
    <property type="match status" value="1"/>
</dbReference>
<dbReference type="InterPro" id="IPR010380">
    <property type="entry name" value="DUF975"/>
</dbReference>
<sequence>MNDDKHIIVTDSAEIMRLSARDKLINNWINVFWGVLLYFAIVSFAECIIMTFYSGTLVISSEGESIDLPLLTIIYGLLVCGPMALGRADFFINFSRNGHAEQGRIVSGFRDYLKSVGLYVVKTLLIYWPMMIVLVCAFSYILVYATVDNVGKIIIYNHLFFVLIMIVILVAFVVSIVFVVYSELKYSMAYLIMADDRSKSIFKCLSESNELMDHHKGKLFSLMMSFIGWLIAALVPLIALVFFVSTIFPNGSHQMISLPLAITVMIGSIPFMLLTEYGYTTLVGFYEKLRAGRSGTETIEK</sequence>
<gene>
    <name evidence="2" type="ORF">EV211_10845</name>
</gene>
<feature type="transmembrane region" description="Helical" evidence="1">
    <location>
        <begin position="65"/>
        <end position="85"/>
    </location>
</feature>
<keyword evidence="1" id="KW-0812">Transmembrane</keyword>
<accession>A0A4R6QA44</accession>
<proteinExistence type="predicted"/>
<keyword evidence="1" id="KW-0472">Membrane</keyword>